<dbReference type="EMBL" id="MKGL01000783">
    <property type="protein sequence ID" value="RNE95865.1"/>
    <property type="molecule type" value="Genomic_DNA"/>
</dbReference>
<name>A0A3R7LY37_TRYRA</name>
<gene>
    <name evidence="1" type="ORF">TraAM80_10064</name>
</gene>
<keyword evidence="2" id="KW-1185">Reference proteome</keyword>
<dbReference type="Proteomes" id="UP000283634">
    <property type="component" value="Unassembled WGS sequence"/>
</dbReference>
<sequence length="144" mass="16245">MRSYGATVVLGQPAFSQWPHHAAFMETPVVKLQRVDVRYTVSTYRALFPVIRLRCFTERGPLFGAVALLGLFRPLSWLKFGNARVLWPCFWRCLHIPAVMLASDKAGQNPRNRLPLHPNSGTKEAPWPAARDLLLLFGDAVLGY</sequence>
<reference evidence="1 2" key="1">
    <citation type="journal article" date="2018" name="BMC Genomics">
        <title>Genomic comparison of Trypanosoma conorhini and Trypanosoma rangeli to Trypanosoma cruzi strains of high and low virulence.</title>
        <authorList>
            <person name="Bradwell K.R."/>
            <person name="Koparde V.N."/>
            <person name="Matveyev A.V."/>
            <person name="Serrano M.G."/>
            <person name="Alves J.M."/>
            <person name="Parikh H."/>
            <person name="Huang B."/>
            <person name="Lee V."/>
            <person name="Espinosa-Alvarez O."/>
            <person name="Ortiz P.A."/>
            <person name="Costa-Martins A.G."/>
            <person name="Teixeira M.M."/>
            <person name="Buck G.A."/>
        </authorList>
    </citation>
    <scope>NUCLEOTIDE SEQUENCE [LARGE SCALE GENOMIC DNA]</scope>
    <source>
        <strain evidence="1 2">AM80</strain>
    </source>
</reference>
<dbReference type="RefSeq" id="XP_029233431.1">
    <property type="nucleotide sequence ID" value="XM_029386714.1"/>
</dbReference>
<dbReference type="GeneID" id="40333997"/>
<protein>
    <submittedName>
        <fullName evidence="1">Uncharacterized protein</fullName>
    </submittedName>
</protein>
<dbReference type="AlphaFoldDB" id="A0A3R7LY37"/>
<organism evidence="1 2">
    <name type="scientific">Trypanosoma rangeli</name>
    <dbReference type="NCBI Taxonomy" id="5698"/>
    <lineage>
        <taxon>Eukaryota</taxon>
        <taxon>Discoba</taxon>
        <taxon>Euglenozoa</taxon>
        <taxon>Kinetoplastea</taxon>
        <taxon>Metakinetoplastina</taxon>
        <taxon>Trypanosomatida</taxon>
        <taxon>Trypanosomatidae</taxon>
        <taxon>Trypanosoma</taxon>
        <taxon>Herpetosoma</taxon>
    </lineage>
</organism>
<accession>A0A3R7LY37</accession>
<proteinExistence type="predicted"/>
<evidence type="ECO:0000313" key="1">
    <source>
        <dbReference type="EMBL" id="RNE95865.1"/>
    </source>
</evidence>
<evidence type="ECO:0000313" key="2">
    <source>
        <dbReference type="Proteomes" id="UP000283634"/>
    </source>
</evidence>
<comment type="caution">
    <text evidence="1">The sequence shown here is derived from an EMBL/GenBank/DDBJ whole genome shotgun (WGS) entry which is preliminary data.</text>
</comment>